<evidence type="ECO:0000256" key="1">
    <source>
        <dbReference type="SAM" id="SignalP"/>
    </source>
</evidence>
<sequence length="266" mass="29553">MRKRLLGSLIAMVLLPMQGLAAISNATLEDFELALWKVRSDFHMLTVMAGSKTYISNLDGAITRAQSGMDTLRRDAEGSEERKLVADLTRHWDIFKPAAQGNTMAEQGFTRTYTIQDVNETAAEMSQRIESFSGATEGEYDDVRALSAYLQRMTSEYLNVAADPGGGMASGADVNRIEFKDAVPNFEGMLAAAKKNHADDEALSRALNQTGVKWMFIRESMVKFYENAVPYLIYRYTNQMVETMSQAINLASTDVEIEKPSFGPVE</sequence>
<evidence type="ECO:0000313" key="3">
    <source>
        <dbReference type="Proteomes" id="UP000008871"/>
    </source>
</evidence>
<dbReference type="RefSeq" id="WP_011588701.1">
    <property type="nucleotide sequence ID" value="NC_008260.1"/>
</dbReference>
<reference evidence="2 3" key="1">
    <citation type="journal article" date="2006" name="Nat. Biotechnol.">
        <title>Genome sequence of the ubiquitous hydrocarbon-degrading marine bacterium Alcanivorax borkumensis.</title>
        <authorList>
            <person name="Schneiker S."/>
            <person name="Martins dos Santos V.A.P."/>
            <person name="Bartels D."/>
            <person name="Bekel T."/>
            <person name="Brecht M."/>
            <person name="Buhrmester J."/>
            <person name="Chernikova T.N."/>
            <person name="Denaro R."/>
            <person name="Ferrer M."/>
            <person name="Gertler C."/>
            <person name="Goesmann A."/>
            <person name="Golyshina O.V."/>
            <person name="Kaminski F."/>
            <person name="Khachane A.N."/>
            <person name="Lang S."/>
            <person name="Linke B."/>
            <person name="McHardy A.C."/>
            <person name="Meyer F."/>
            <person name="Nechitaylo T."/>
            <person name="Puehler A."/>
            <person name="Regenhardt D."/>
            <person name="Rupp O."/>
            <person name="Sabirova J.S."/>
            <person name="Selbitschka W."/>
            <person name="Yakimov M.M."/>
            <person name="Timmis K.N."/>
            <person name="Vorhoelter F.-J."/>
            <person name="Weidner S."/>
            <person name="Kaiser O."/>
            <person name="Golyshin P.N."/>
        </authorList>
    </citation>
    <scope>NUCLEOTIDE SEQUENCE [LARGE SCALE GENOMIC DNA]</scope>
    <source>
        <strain evidence="3">ATCC 700651 / DSM 11573 / NCIMB 13689 / SK2</strain>
    </source>
</reference>
<organism evidence="2 3">
    <name type="scientific">Alcanivorax borkumensis (strain ATCC 700651 / DSM 11573 / NCIMB 13689 / SK2)</name>
    <dbReference type="NCBI Taxonomy" id="393595"/>
    <lineage>
        <taxon>Bacteria</taxon>
        <taxon>Pseudomonadati</taxon>
        <taxon>Pseudomonadota</taxon>
        <taxon>Gammaproteobacteria</taxon>
        <taxon>Oceanospirillales</taxon>
        <taxon>Alcanivoracaceae</taxon>
        <taxon>Alcanivorax</taxon>
    </lineage>
</organism>
<name>Q0VPN0_ALCBS</name>
<dbReference type="HOGENOM" id="CLU_1029096_0_0_6"/>
<dbReference type="KEGG" id="abo:ABO_1420"/>
<evidence type="ECO:0008006" key="4">
    <source>
        <dbReference type="Google" id="ProtNLM"/>
    </source>
</evidence>
<accession>Q0VPN0</accession>
<gene>
    <name evidence="2" type="ordered locus">ABO_1420</name>
</gene>
<protein>
    <recommendedName>
        <fullName evidence="4">Methyl-accepting chemotaxis protein</fullName>
    </recommendedName>
</protein>
<feature type="chain" id="PRO_5004178908" description="Methyl-accepting chemotaxis protein" evidence="1">
    <location>
        <begin position="22"/>
        <end position="266"/>
    </location>
</feature>
<dbReference type="Proteomes" id="UP000008871">
    <property type="component" value="Chromosome"/>
</dbReference>
<keyword evidence="3" id="KW-1185">Reference proteome</keyword>
<evidence type="ECO:0000313" key="2">
    <source>
        <dbReference type="EMBL" id="CAL16868.1"/>
    </source>
</evidence>
<keyword evidence="1" id="KW-0732">Signal</keyword>
<dbReference type="EMBL" id="AM286690">
    <property type="protein sequence ID" value="CAL16868.1"/>
    <property type="molecule type" value="Genomic_DNA"/>
</dbReference>
<proteinExistence type="predicted"/>
<dbReference type="AlphaFoldDB" id="Q0VPN0"/>
<feature type="signal peptide" evidence="1">
    <location>
        <begin position="1"/>
        <end position="21"/>
    </location>
</feature>